<dbReference type="InterPro" id="IPR014710">
    <property type="entry name" value="RmlC-like_jellyroll"/>
</dbReference>
<protein>
    <submittedName>
        <fullName evidence="2">Cupin</fullName>
    </submittedName>
</protein>
<proteinExistence type="predicted"/>
<sequence>MSAEQLNTTPVAPVVTRAGHLYGDTGQSGGALRQSGVSPEHTPATKIWFGRVSNEPGYRSLPHHHAEAETGGYVLKGHGRIYFGDDYSVFLDLYEGDFVFVPPFIHHVEANMSVTEELIWLTARTPDNLVVNLDDVDDSVLADYRRA</sequence>
<accession>A0A3E0VPT1</accession>
<dbReference type="OrthoDB" id="3620182at2"/>
<reference evidence="2 3" key="1">
    <citation type="submission" date="2017-04" db="EMBL/GenBank/DDBJ databases">
        <title>Comparative genome analysis of Subtercola boreus.</title>
        <authorList>
            <person name="Cho Y.-J."/>
            <person name="Cho A."/>
            <person name="Kim O.-S."/>
            <person name="Lee J.-I."/>
        </authorList>
    </citation>
    <scope>NUCLEOTIDE SEQUENCE [LARGE SCALE GENOMIC DNA]</scope>
    <source>
        <strain evidence="2 3">K300</strain>
    </source>
</reference>
<keyword evidence="3" id="KW-1185">Reference proteome</keyword>
<dbReference type="Gene3D" id="2.60.120.10">
    <property type="entry name" value="Jelly Rolls"/>
    <property type="match status" value="1"/>
</dbReference>
<evidence type="ECO:0000313" key="2">
    <source>
        <dbReference type="EMBL" id="RFA10867.1"/>
    </source>
</evidence>
<evidence type="ECO:0000259" key="1">
    <source>
        <dbReference type="Pfam" id="PF07883"/>
    </source>
</evidence>
<dbReference type="SUPFAM" id="SSF51182">
    <property type="entry name" value="RmlC-like cupins"/>
    <property type="match status" value="1"/>
</dbReference>
<dbReference type="AlphaFoldDB" id="A0A3E0VPT1"/>
<dbReference type="InterPro" id="IPR013096">
    <property type="entry name" value="Cupin_2"/>
</dbReference>
<evidence type="ECO:0000313" key="3">
    <source>
        <dbReference type="Proteomes" id="UP000256486"/>
    </source>
</evidence>
<gene>
    <name evidence="2" type="ORF">B7R54_17875</name>
</gene>
<feature type="domain" description="Cupin type-2" evidence="1">
    <location>
        <begin position="54"/>
        <end position="121"/>
    </location>
</feature>
<name>A0A3E0VPT1_9MICO</name>
<dbReference type="EMBL" id="NBWZ01000001">
    <property type="protein sequence ID" value="RFA10867.1"/>
    <property type="molecule type" value="Genomic_DNA"/>
</dbReference>
<dbReference type="InterPro" id="IPR011051">
    <property type="entry name" value="RmlC_Cupin_sf"/>
</dbReference>
<comment type="caution">
    <text evidence="2">The sequence shown here is derived from an EMBL/GenBank/DDBJ whole genome shotgun (WGS) entry which is preliminary data.</text>
</comment>
<dbReference type="Proteomes" id="UP000256486">
    <property type="component" value="Unassembled WGS sequence"/>
</dbReference>
<organism evidence="2 3">
    <name type="scientific">Subtercola boreus</name>
    <dbReference type="NCBI Taxonomy" id="120213"/>
    <lineage>
        <taxon>Bacteria</taxon>
        <taxon>Bacillati</taxon>
        <taxon>Actinomycetota</taxon>
        <taxon>Actinomycetes</taxon>
        <taxon>Micrococcales</taxon>
        <taxon>Microbacteriaceae</taxon>
        <taxon>Subtercola</taxon>
    </lineage>
</organism>
<dbReference type="Pfam" id="PF07883">
    <property type="entry name" value="Cupin_2"/>
    <property type="match status" value="1"/>
</dbReference>